<keyword evidence="3" id="KW-0862">Zinc</keyword>
<feature type="region of interest" description="Disordered" evidence="5">
    <location>
        <begin position="1582"/>
        <end position="1612"/>
    </location>
</feature>
<feature type="region of interest" description="Disordered" evidence="5">
    <location>
        <begin position="1816"/>
        <end position="1894"/>
    </location>
</feature>
<organism evidence="7 8">
    <name type="scientific">Elysia marginata</name>
    <dbReference type="NCBI Taxonomy" id="1093978"/>
    <lineage>
        <taxon>Eukaryota</taxon>
        <taxon>Metazoa</taxon>
        <taxon>Spiralia</taxon>
        <taxon>Lophotrochozoa</taxon>
        <taxon>Mollusca</taxon>
        <taxon>Gastropoda</taxon>
        <taxon>Heterobranchia</taxon>
        <taxon>Euthyneura</taxon>
        <taxon>Panpulmonata</taxon>
        <taxon>Sacoglossa</taxon>
        <taxon>Placobranchoidea</taxon>
        <taxon>Plakobranchidae</taxon>
        <taxon>Elysia</taxon>
    </lineage>
</organism>
<dbReference type="GO" id="GO:0008270">
    <property type="term" value="F:zinc ion binding"/>
    <property type="evidence" value="ECO:0007669"/>
    <property type="project" value="UniProtKB-KW"/>
</dbReference>
<feature type="region of interest" description="Disordered" evidence="5">
    <location>
        <begin position="2576"/>
        <end position="2614"/>
    </location>
</feature>
<feature type="domain" description="C2H2-type" evidence="6">
    <location>
        <begin position="2002"/>
        <end position="2030"/>
    </location>
</feature>
<dbReference type="InterPro" id="IPR036236">
    <property type="entry name" value="Znf_C2H2_sf"/>
</dbReference>
<feature type="compositionally biased region" description="Basic and acidic residues" evidence="5">
    <location>
        <begin position="609"/>
        <end position="625"/>
    </location>
</feature>
<dbReference type="Pfam" id="PF00096">
    <property type="entry name" value="zf-C2H2"/>
    <property type="match status" value="5"/>
</dbReference>
<dbReference type="Pfam" id="PF13909">
    <property type="entry name" value="zf-H2C2_5"/>
    <property type="match status" value="1"/>
</dbReference>
<feature type="domain" description="C2H2-type" evidence="6">
    <location>
        <begin position="2306"/>
        <end position="2334"/>
    </location>
</feature>
<feature type="compositionally biased region" description="Basic and acidic residues" evidence="5">
    <location>
        <begin position="1753"/>
        <end position="1770"/>
    </location>
</feature>
<feature type="region of interest" description="Disordered" evidence="5">
    <location>
        <begin position="1022"/>
        <end position="1043"/>
    </location>
</feature>
<feature type="domain" description="C2H2-type" evidence="6">
    <location>
        <begin position="486"/>
        <end position="513"/>
    </location>
</feature>
<feature type="region of interest" description="Disordered" evidence="5">
    <location>
        <begin position="1258"/>
        <end position="1285"/>
    </location>
</feature>
<accession>A0AAV4G390</accession>
<feature type="domain" description="C2H2-type" evidence="6">
    <location>
        <begin position="521"/>
        <end position="548"/>
    </location>
</feature>
<feature type="compositionally biased region" description="Pro residues" evidence="5">
    <location>
        <begin position="118"/>
        <end position="139"/>
    </location>
</feature>
<dbReference type="PROSITE" id="PS00028">
    <property type="entry name" value="ZINC_FINGER_C2H2_1"/>
    <property type="match status" value="13"/>
</dbReference>
<dbReference type="FunFam" id="3.30.160.60:FF:001788">
    <property type="entry name" value="ras-responsive element-binding protein 1"/>
    <property type="match status" value="1"/>
</dbReference>
<feature type="region of interest" description="Disordered" evidence="5">
    <location>
        <begin position="2361"/>
        <end position="2456"/>
    </location>
</feature>
<feature type="compositionally biased region" description="Basic and acidic residues" evidence="5">
    <location>
        <begin position="2584"/>
        <end position="2600"/>
    </location>
</feature>
<feature type="compositionally biased region" description="Low complexity" evidence="5">
    <location>
        <begin position="438"/>
        <end position="448"/>
    </location>
</feature>
<keyword evidence="2 4" id="KW-0863">Zinc-finger</keyword>
<feature type="region of interest" description="Disordered" evidence="5">
    <location>
        <begin position="1751"/>
        <end position="1793"/>
    </location>
</feature>
<feature type="region of interest" description="Disordered" evidence="5">
    <location>
        <begin position="2179"/>
        <end position="2199"/>
    </location>
</feature>
<dbReference type="GO" id="GO:0000978">
    <property type="term" value="F:RNA polymerase II cis-regulatory region sequence-specific DNA binding"/>
    <property type="evidence" value="ECO:0007669"/>
    <property type="project" value="TreeGrafter"/>
</dbReference>
<dbReference type="PROSITE" id="PS50157">
    <property type="entry name" value="ZINC_FINGER_C2H2_2"/>
    <property type="match status" value="12"/>
</dbReference>
<feature type="compositionally biased region" description="Polar residues" evidence="5">
    <location>
        <begin position="1582"/>
        <end position="1608"/>
    </location>
</feature>
<dbReference type="Gene3D" id="3.30.160.60">
    <property type="entry name" value="Classic Zinc Finger"/>
    <property type="match status" value="11"/>
</dbReference>
<dbReference type="GO" id="GO:0001228">
    <property type="term" value="F:DNA-binding transcription activator activity, RNA polymerase II-specific"/>
    <property type="evidence" value="ECO:0007669"/>
    <property type="project" value="TreeGrafter"/>
</dbReference>
<comment type="caution">
    <text evidence="7">The sequence shown here is derived from an EMBL/GenBank/DDBJ whole genome shotgun (WGS) entry which is preliminary data.</text>
</comment>
<evidence type="ECO:0000256" key="2">
    <source>
        <dbReference type="ARBA" id="ARBA00022771"/>
    </source>
</evidence>
<feature type="domain" description="C2H2-type" evidence="6">
    <location>
        <begin position="2476"/>
        <end position="2503"/>
    </location>
</feature>
<feature type="compositionally biased region" description="Low complexity" evidence="5">
    <location>
        <begin position="585"/>
        <end position="606"/>
    </location>
</feature>
<feature type="compositionally biased region" description="Acidic residues" evidence="5">
    <location>
        <begin position="2439"/>
        <end position="2449"/>
    </location>
</feature>
<dbReference type="PANTHER" id="PTHR46451:SF1">
    <property type="entry name" value="RAS-RESPONSIVE ELEMENT-BINDING PROTEIN 1"/>
    <property type="match status" value="1"/>
</dbReference>
<evidence type="ECO:0000256" key="4">
    <source>
        <dbReference type="PROSITE-ProRule" id="PRU00042"/>
    </source>
</evidence>
<evidence type="ECO:0000256" key="5">
    <source>
        <dbReference type="SAM" id="MobiDB-lite"/>
    </source>
</evidence>
<feature type="region of interest" description="Disordered" evidence="5">
    <location>
        <begin position="1361"/>
        <end position="1395"/>
    </location>
</feature>
<feature type="compositionally biased region" description="Polar residues" evidence="5">
    <location>
        <begin position="1710"/>
        <end position="1728"/>
    </location>
</feature>
<feature type="domain" description="C2H2-type" evidence="6">
    <location>
        <begin position="549"/>
        <end position="576"/>
    </location>
</feature>
<dbReference type="FunFam" id="3.30.160.60:FF:002095">
    <property type="entry name" value="ras-responsive element-binding protein 1"/>
    <property type="match status" value="1"/>
</dbReference>
<gene>
    <name evidence="7" type="ORF">ElyMa_002278400</name>
</gene>
<feature type="region of interest" description="Disordered" evidence="5">
    <location>
        <begin position="1121"/>
        <end position="1144"/>
    </location>
</feature>
<feature type="domain" description="C2H2-type" evidence="6">
    <location>
        <begin position="753"/>
        <end position="775"/>
    </location>
</feature>
<feature type="compositionally biased region" description="Low complexity" evidence="5">
    <location>
        <begin position="1122"/>
        <end position="1138"/>
    </location>
</feature>
<feature type="region of interest" description="Disordered" evidence="5">
    <location>
        <begin position="118"/>
        <end position="162"/>
    </location>
</feature>
<feature type="compositionally biased region" description="Acidic residues" evidence="5">
    <location>
        <begin position="2084"/>
        <end position="2093"/>
    </location>
</feature>
<feature type="compositionally biased region" description="Basic and acidic residues" evidence="5">
    <location>
        <begin position="2405"/>
        <end position="2419"/>
    </location>
</feature>
<feature type="region of interest" description="Disordered" evidence="5">
    <location>
        <begin position="334"/>
        <end position="448"/>
    </location>
</feature>
<feature type="region of interest" description="Disordered" evidence="5">
    <location>
        <begin position="2122"/>
        <end position="2150"/>
    </location>
</feature>
<dbReference type="EMBL" id="BMAT01004718">
    <property type="protein sequence ID" value="GFR78995.1"/>
    <property type="molecule type" value="Genomic_DNA"/>
</dbReference>
<dbReference type="GO" id="GO:0005634">
    <property type="term" value="C:nucleus"/>
    <property type="evidence" value="ECO:0007669"/>
    <property type="project" value="TreeGrafter"/>
</dbReference>
<feature type="compositionally biased region" description="Polar residues" evidence="5">
    <location>
        <begin position="1835"/>
        <end position="1874"/>
    </location>
</feature>
<feature type="domain" description="C2H2-type" evidence="6">
    <location>
        <begin position="1308"/>
        <end position="1335"/>
    </location>
</feature>
<feature type="region of interest" description="Disordered" evidence="5">
    <location>
        <begin position="2543"/>
        <end position="2564"/>
    </location>
</feature>
<feature type="compositionally biased region" description="Low complexity" evidence="5">
    <location>
        <begin position="847"/>
        <end position="874"/>
    </location>
</feature>
<dbReference type="SUPFAM" id="SSF57667">
    <property type="entry name" value="beta-beta-alpha zinc fingers"/>
    <property type="match status" value="5"/>
</dbReference>
<feature type="region of interest" description="Disordered" evidence="5">
    <location>
        <begin position="1079"/>
        <end position="1103"/>
    </location>
</feature>
<dbReference type="Proteomes" id="UP000762676">
    <property type="component" value="Unassembled WGS sequence"/>
</dbReference>
<feature type="domain" description="C2H2-type" evidence="6">
    <location>
        <begin position="1974"/>
        <end position="2001"/>
    </location>
</feature>
<feature type="compositionally biased region" description="Pro residues" evidence="5">
    <location>
        <begin position="382"/>
        <end position="392"/>
    </location>
</feature>
<keyword evidence="8" id="KW-1185">Reference proteome</keyword>
<keyword evidence="1" id="KW-0479">Metal-binding</keyword>
<sequence length="2639" mass="289341">MLFAEVLLKRVVSFTFSIILHLGYSTLFDVDKRTSCLETPQIMMASAAAAVVRRVDALTIVLDSPRTTRLVIVRNSTQPPHRPTPPLIPPNFLLSPSSPSSSIASPLFPSQFLPPPPHLIANPFTPPHPPPPLPPPPSSSLPHTTSHFDEMARRKKSPKSIAPWRLRLPDSNHHEDSNSNSSTSCSSSKLARCQICPVLPADGSSPPPLPIEGHEYFIDSDGTLTIKNGVCPRNLALMLFTHVFANQGRYEALLGENLVKFLLNLKQIVEKHQFMCPSESPLQWANAQNVLKQYAHGASLKLFPSTLSLNNFGGIHNQRKRPHQDDAVLMTSNSGQRHSDFHMGETHDGAGESKLRAGQTKDIRDKNEDRSRMPDNFLVEPLPTPSPSPSHSPSPVQKTSQAPRKEKKSPDSGLSLTPSGSERDQREGASDCGSIGGASSRVTSPAPSVSSVASSLSLAEAAKQMANTKRGSKILPIASGDGGTRYLCPVCALELPNDHELTVHIRSHNSQSLRGQVTTPNTCTICGKTLSSQSSLDRHMLVHSGERPFRCKICDMSFTTNGNMHRHARIHEKNGSNIPKPPGRKPSASSSSNAQPSSSSSSSSKASRGKKESGQSHAEAFHRETTPAASSSGIPPLMAEFGSDKLDLFKAQQDPAALLQYYNDMSLRMMFPFGSHHPAFPYQHMMAESTRLPYLSPILNPFTGEVLAKRPRLSSPASTHAMMAAAANAAPLTHLAREMAREPSPDLRTQQSVTCRLCPKTFSSQWSLDSHMESHVIVDEQMEEENGCAKCKTCKTVAKSEESLLLHTLTHHPSHKDLTAPDSQTKSPSPKSAVCDNVSSPSPPSKPVSTASPTNSNKGSNGSSTSSTSNSTKPDNISNNNQGFQNLNFASFTSKKFPLIAKAFCEEECGGAARALKLPVYPCSQCDLEFPVEGARDLHEVCHLPEEYTVCPICKCHFSSSSQLQLHMLKHVSDLHFEQSRDSENLHGDTMSKTHFLAQFGLVTKDIGVLPSMLEEFSGFEQEQENTFDGSKNGKASGPDVKPKTIQMTKQELEVTKKEDIEDELSECLRAEREAENKEELYQLQSHPHSSKTTEKGKTLTSSSLKISSSLFGGKPALKAFSSRSPSPLSMSGSDLGPESLEDSSLPAMFTGKHSGVPVSSLQAPKHHQKTQYEAAQFQCQVCSYTSTDKSTLLRHMRTHSGERPYKCAVCDYSFTTKANCERHLRQKHGLERDQMAGKIKCNQYIISSSSLSASTLIDDDNIKTPPPLSSSSSPSPSTRSDASHVDLSNLKGLKQHINVSPSSRIGYLCRKCKVTFSSRKALISHMSSHHPSVPPQDYNRFTASLEKAVDGTMDGAIEGTRSEGPTPVLMTPPPAHAHTKQRTPSTASLPTNQYESPQKQLLKNLPANLLALLPKGLLESSSFDSHTDHASAVDCSPSVPFDSMKGFIGSVQDNNDDQPLDFSSTGRNKHNSDLLESISASDQKKQKNKKVFASHSEGICDDDNEAAIPSLEADGPIDLSISSMPKQLRPQPPFSSDIKAVNLAQAQAISSKQTGQTPGFSSFGVKVEDKYLPLTLSANYGTSSTSEHTSPVSLTRTTPRKTPSQFSPFKHSLLKPDEVDHVQAHPQGFGQKHPAFPQFISMMTSPVGQTMLLQGIPVGAAPPGLNLKAQESSSSSSETALSLKEKMAAFLPSNLTLHPTAFSAGIQGASKSGPSQETSKSKASIKTQEPIPAKVCSRLSFRNQTSYLYKGSHGEHRQTKLAREQRKGLDWTQHQRNTGTGKGSSSESDSSCDLASVNKILDATDAQRFQGFLNVANEDDEQDYRSESIESGDDSNTSLENMYSKSLTSGESLANRSSSAIGRETTGPSQQDSQKSETNRMSDEEDGTVEEKKRLPSVTVNIALVDPIVFDKDLYQGDKLDLSCKNPPKPEVSDPSNMSEQAIAALIEKVSRENVCSPAKKKRNSYADSPHKFSCPYCSRCFPWLSSLNRHLLTHTGQKPFKCPRCPVTFSTKSNRERHLIRKHNVNMPDAASRATMDRPHKCHLCACSSFSTSSNLARHYRDRHPERSPPPNLIEDAAGSDGESEDISYEEDEEYNYLAEQASLRGLTDRDIMLQNYSQEGDDTHISNNNNNNNNNNKNNNIIIKPDTHKKRNAVFSLDDPENGMRVTQTLEKLNTSVNKGDTNGRNGLTLFSTNKSGASTRPGIDDTVLTDTMKNFLDKSVRQALEDSQRRALEEGSKFVITPAIERHLRSLSAEGDALPRVDDFTSTTEDTKEEVAQCNKDCPTDQMLATHINGDHGVELPYRCHLCDMAFSTRVECLQHMEHAHRVEWADICFRNNIGNIQIFATRLDKMIRKISKRQSGSSLAAKQELSPESDETSEVSQTSKPLKLEIENGESSCATNDKDLPEPEKDDLHRLMGNAKADVMRPNIEHLDDSNSEDGSDESVDEKNDDYGADASVLPEVAKADYLQRKFYCSVCPKRYWSVQDLHTHMRSHTGERPYECSLCERRFSLKNSLTRHLVRHHTDPDDQASKVCMPTGESLPSDEGIHLKNPTENGTKKCDQTCREEEKKIPDLQNKLSEMPDHHKEANKGGDSKENPGTTETDEDMLHDLLGVESSTIDQIFDSQDSAAGLLGV</sequence>
<reference evidence="7 8" key="1">
    <citation type="journal article" date="2021" name="Elife">
        <title>Chloroplast acquisition without the gene transfer in kleptoplastic sea slugs, Plakobranchus ocellatus.</title>
        <authorList>
            <person name="Maeda T."/>
            <person name="Takahashi S."/>
            <person name="Yoshida T."/>
            <person name="Shimamura S."/>
            <person name="Takaki Y."/>
            <person name="Nagai Y."/>
            <person name="Toyoda A."/>
            <person name="Suzuki Y."/>
            <person name="Arimoto A."/>
            <person name="Ishii H."/>
            <person name="Satoh N."/>
            <person name="Nishiyama T."/>
            <person name="Hasebe M."/>
            <person name="Maruyama T."/>
            <person name="Minagawa J."/>
            <person name="Obokata J."/>
            <person name="Shigenobu S."/>
        </authorList>
    </citation>
    <scope>NUCLEOTIDE SEQUENCE [LARGE SCALE GENOMIC DNA]</scope>
</reference>
<name>A0AAV4G390_9GAST</name>
<feature type="domain" description="C2H2-type" evidence="6">
    <location>
        <begin position="2504"/>
        <end position="2532"/>
    </location>
</feature>
<feature type="domain" description="C2H2-type" evidence="6">
    <location>
        <begin position="1206"/>
        <end position="1234"/>
    </location>
</feature>
<dbReference type="InterPro" id="IPR013087">
    <property type="entry name" value="Znf_C2H2_type"/>
</dbReference>
<feature type="compositionally biased region" description="Basic and acidic residues" evidence="5">
    <location>
        <begin position="337"/>
        <end position="373"/>
    </location>
</feature>
<feature type="region of interest" description="Disordered" evidence="5">
    <location>
        <begin position="1447"/>
        <end position="1504"/>
    </location>
</feature>
<protein>
    <submittedName>
        <fullName evidence="7">Ras-related protein RIC1</fullName>
    </submittedName>
</protein>
<dbReference type="InterPro" id="IPR052795">
    <property type="entry name" value="RREB1"/>
</dbReference>
<evidence type="ECO:0000256" key="1">
    <source>
        <dbReference type="ARBA" id="ARBA00022723"/>
    </source>
</evidence>
<proteinExistence type="predicted"/>
<feature type="domain" description="C2H2-type" evidence="6">
    <location>
        <begin position="1178"/>
        <end position="1205"/>
    </location>
</feature>
<dbReference type="FunFam" id="3.30.160.60:FF:000446">
    <property type="entry name" value="Zinc finger protein"/>
    <property type="match status" value="1"/>
</dbReference>
<feature type="compositionally biased region" description="Polar residues" evidence="5">
    <location>
        <begin position="821"/>
        <end position="830"/>
    </location>
</feature>
<feature type="region of interest" description="Disordered" evidence="5">
    <location>
        <begin position="572"/>
        <end position="636"/>
    </location>
</feature>
<evidence type="ECO:0000313" key="7">
    <source>
        <dbReference type="EMBL" id="GFR78995.1"/>
    </source>
</evidence>
<dbReference type="FunFam" id="3.30.160.60:FF:000682">
    <property type="entry name" value="ras-responsive element-binding protein 1 isoform X1"/>
    <property type="match status" value="1"/>
</dbReference>
<evidence type="ECO:0000259" key="6">
    <source>
        <dbReference type="PROSITE" id="PS50157"/>
    </source>
</evidence>
<dbReference type="PANTHER" id="PTHR46451">
    <property type="entry name" value="RAS-RESPONSIVE ELEMENT-BINDING PROTEIN 1"/>
    <property type="match status" value="1"/>
</dbReference>
<evidence type="ECO:0000256" key="3">
    <source>
        <dbReference type="ARBA" id="ARBA00022833"/>
    </source>
</evidence>
<feature type="region of interest" description="Disordered" evidence="5">
    <location>
        <begin position="810"/>
        <end position="880"/>
    </location>
</feature>
<evidence type="ECO:0000313" key="8">
    <source>
        <dbReference type="Proteomes" id="UP000762676"/>
    </source>
</evidence>
<feature type="compositionally biased region" description="Polar residues" evidence="5">
    <location>
        <begin position="1383"/>
        <end position="1395"/>
    </location>
</feature>
<feature type="region of interest" description="Disordered" evidence="5">
    <location>
        <begin position="1707"/>
        <end position="1730"/>
    </location>
</feature>
<dbReference type="SMART" id="SM00355">
    <property type="entry name" value="ZnF_C2H2"/>
    <property type="match status" value="16"/>
</dbReference>
<feature type="compositionally biased region" description="Low complexity" evidence="5">
    <location>
        <begin position="2130"/>
        <end position="2147"/>
    </location>
</feature>
<feature type="region of interest" description="Disordered" evidence="5">
    <location>
        <begin position="2060"/>
        <end position="2093"/>
    </location>
</feature>